<reference evidence="1" key="1">
    <citation type="submission" date="2019-11" db="EMBL/GenBank/DDBJ databases">
        <authorList>
            <person name="Feng L."/>
        </authorList>
    </citation>
    <scope>NUCLEOTIDE SEQUENCE</scope>
    <source>
        <strain evidence="1">CParaputrificumLFYP93</strain>
    </source>
</reference>
<organism evidence="1">
    <name type="scientific">Clostridium paraputrificum</name>
    <dbReference type="NCBI Taxonomy" id="29363"/>
    <lineage>
        <taxon>Bacteria</taxon>
        <taxon>Bacillati</taxon>
        <taxon>Bacillota</taxon>
        <taxon>Clostridia</taxon>
        <taxon>Eubacteriales</taxon>
        <taxon>Clostridiaceae</taxon>
        <taxon>Clostridium</taxon>
    </lineage>
</organism>
<protein>
    <submittedName>
        <fullName evidence="1">Uncharacterized protein</fullName>
    </submittedName>
</protein>
<sequence length="105" mass="12425">MNEIIDIPVQDLSEIYYGIELTKKQIFEAVMYYSTALAILENERNYTGGAQEFLKVVNSSMNADLDKLSQYYEICYMYIMNVMNTFINVDEEITRKIYKEFLELE</sequence>
<dbReference type="EMBL" id="CACRTV010000007">
    <property type="protein sequence ID" value="VYT63044.1"/>
    <property type="molecule type" value="Genomic_DNA"/>
</dbReference>
<gene>
    <name evidence="1" type="ORF">CPLFYP93_00197</name>
</gene>
<evidence type="ECO:0000313" key="1">
    <source>
        <dbReference type="EMBL" id="VYT63044.1"/>
    </source>
</evidence>
<proteinExistence type="predicted"/>
<name>A0A6N2Y8G3_9CLOT</name>
<dbReference type="RefSeq" id="WP_156558662.1">
    <property type="nucleotide sequence ID" value="NZ_CACRTV010000007.1"/>
</dbReference>
<accession>A0A6N2Y8G3</accession>
<dbReference type="AlphaFoldDB" id="A0A6N2Y8G3"/>